<dbReference type="GO" id="GO:0005634">
    <property type="term" value="C:nucleus"/>
    <property type="evidence" value="ECO:0007669"/>
    <property type="project" value="UniProtKB-SubCell"/>
</dbReference>
<dbReference type="InterPro" id="IPR017923">
    <property type="entry name" value="TFIIS_N"/>
</dbReference>
<dbReference type="EMBL" id="CAJZBQ010000044">
    <property type="protein sequence ID" value="CAG9327858.1"/>
    <property type="molecule type" value="Genomic_DNA"/>
</dbReference>
<evidence type="ECO:0000313" key="3">
    <source>
        <dbReference type="EMBL" id="CAG9327858.1"/>
    </source>
</evidence>
<evidence type="ECO:0000313" key="4">
    <source>
        <dbReference type="Proteomes" id="UP001162131"/>
    </source>
</evidence>
<dbReference type="InterPro" id="IPR035441">
    <property type="entry name" value="TFIIS/LEDGF_dom_sf"/>
</dbReference>
<reference evidence="3" key="1">
    <citation type="submission" date="2021-09" db="EMBL/GenBank/DDBJ databases">
        <authorList>
            <consortium name="AG Swart"/>
            <person name="Singh M."/>
            <person name="Singh A."/>
            <person name="Seah K."/>
            <person name="Emmerich C."/>
        </authorList>
    </citation>
    <scope>NUCLEOTIDE SEQUENCE</scope>
    <source>
        <strain evidence="3">ATCC30299</strain>
    </source>
</reference>
<feature type="domain" description="TFIIS N-terminal" evidence="2">
    <location>
        <begin position="74"/>
        <end position="150"/>
    </location>
</feature>
<dbReference type="Proteomes" id="UP001162131">
    <property type="component" value="Unassembled WGS sequence"/>
</dbReference>
<comment type="subcellular location">
    <subcellularLocation>
        <location evidence="1">Nucleus</location>
    </subcellularLocation>
</comment>
<organism evidence="3 4">
    <name type="scientific">Blepharisma stoltei</name>
    <dbReference type="NCBI Taxonomy" id="1481888"/>
    <lineage>
        <taxon>Eukaryota</taxon>
        <taxon>Sar</taxon>
        <taxon>Alveolata</taxon>
        <taxon>Ciliophora</taxon>
        <taxon>Postciliodesmatophora</taxon>
        <taxon>Heterotrichea</taxon>
        <taxon>Heterotrichida</taxon>
        <taxon>Blepharismidae</taxon>
        <taxon>Blepharisma</taxon>
    </lineage>
</organism>
<evidence type="ECO:0000259" key="2">
    <source>
        <dbReference type="PROSITE" id="PS51319"/>
    </source>
</evidence>
<keyword evidence="4" id="KW-1185">Reference proteome</keyword>
<accession>A0AAU9JTW8</accession>
<protein>
    <recommendedName>
        <fullName evidence="2">TFIIS N-terminal domain-containing protein</fullName>
    </recommendedName>
</protein>
<dbReference type="SUPFAM" id="SSF47676">
    <property type="entry name" value="Conserved domain common to transcription factors TFIIS, elongin A, CRSP70"/>
    <property type="match status" value="1"/>
</dbReference>
<gene>
    <name evidence="3" type="ORF">BSTOLATCC_MIC44484</name>
</gene>
<name>A0AAU9JTW8_9CILI</name>
<proteinExistence type="predicted"/>
<dbReference type="PROSITE" id="PS51319">
    <property type="entry name" value="TFIIS_N"/>
    <property type="match status" value="1"/>
</dbReference>
<dbReference type="AlphaFoldDB" id="A0AAU9JTW8"/>
<comment type="caution">
    <text evidence="3">The sequence shown here is derived from an EMBL/GenBank/DDBJ whole genome shotgun (WGS) entry which is preliminary data.</text>
</comment>
<dbReference type="Pfam" id="PF08711">
    <property type="entry name" value="Med26"/>
    <property type="match status" value="1"/>
</dbReference>
<evidence type="ECO:0000256" key="1">
    <source>
        <dbReference type="PROSITE-ProRule" id="PRU00649"/>
    </source>
</evidence>
<dbReference type="Gene3D" id="1.20.930.10">
    <property type="entry name" value="Conserved domain common to transcription factors TFIIS, elongin A, CRSP70"/>
    <property type="match status" value="1"/>
</dbReference>
<keyword evidence="1" id="KW-0539">Nucleus</keyword>
<sequence>MIRSNSFTELQNKLTDISGPDGGLQDPRLVSQFVQLMESASSTEEKSILIQSLLETKENSKAVYNRFFSVGGIETLGKWINELVQSSNSEEISVLHRILSCLNKIVVNLDILERTKIYKAVKSICKHSDINLQTKAGALRKKWKEMKQPIEAKPNPIPSDVVAELPAKHPREETLEETEIMENKNDNDEDYSLKRHVRYVLYNKELKLIIIDLMKTA</sequence>